<proteinExistence type="predicted"/>
<organism evidence="2">
    <name type="scientific">Bacteroides faecis</name>
    <dbReference type="NCBI Taxonomy" id="674529"/>
    <lineage>
        <taxon>Bacteria</taxon>
        <taxon>Pseudomonadati</taxon>
        <taxon>Bacteroidota</taxon>
        <taxon>Bacteroidia</taxon>
        <taxon>Bacteroidales</taxon>
        <taxon>Bacteroidaceae</taxon>
        <taxon>Bacteroides</taxon>
    </lineage>
</organism>
<name>A0A6N2XLV3_9BACE</name>
<protein>
    <recommendedName>
        <fullName evidence="3">Phage tail tape measure protein</fullName>
    </recommendedName>
</protein>
<keyword evidence="1" id="KW-0175">Coiled coil</keyword>
<sequence length="1365" mass="151655">MAGLRINLDADLTRFTQLVKQIQKVRAELGKLSTASPSYDKLYKEFKRIKGELDEMKKKFAEIQTALAQVDIASGIVKQSETIRHETDETSKHFEDYADSLNAVKKQVTALQKEYYALEESERNSSVGQAKLKQWAALNAQLKVTADSMRDVAKVEENAIKVYKSAEGSLVQLRKQLSMLNFQYDNLSRDLRNGATGKELLIQIQAVTNELSLAEQASGRFQRSVGHYATAYDGLRTQVNMLARELPSLAVSMNTFFLAISNNLPMLIDEIQRSRAELAKLRAEGKEGTPVWKQLTKSLLSWNTALVVGLTLLSNYGSEIGEWVKKLFDSKEKLDILKEALKNYNEATLKGKKNAQDQLVELKFLYKAAIDAADGTDTRTKAIKKLQSLYPDYFEGMNKEAFLAGEAKTAYDNLTQSILDYAQAQAIKNKVSENFEKIIDIDAKIAEAQAEYNRLAIESNNSLNFISSGLDAKKAQEQLKIYNEAKEEREKLIESNKKLEESFNAGAFLFTPNNQNNTGSNYKDSYQQQKAVLKAQNNIQDSILKSQLEAQKMTINIMEEGNAKELAQINANYDAKIAEIQKRERELLQTLQDAEYEAWKAANPDYKKKGLQFVPTIVDIPSEHRNNFDAEYSSAYQKQQNEINKLLQSTLNKYQDYNKQREQLVKSFNKEMKFLNSQRTEQNSEDIDRAIEVAKKQLKEGLKGIRDEMEKEFAGQENTFLKMLYGDISLMGFSDLSNLISQARQLNDYLSGKGDKEEITFISKEQLEAIEKSPADLEKLRKALDKLLGTGKKENKWEEIFETFKKGFASLKSAKDFKEISGAIGTISNAASSAAGEVANLFEAMGKTSAADAISGVESAMNTISNIGQGFAKGGIVGGIASAVGEAANLIGKAFAANSRHKKALEAIMNETIDQQREYNLLLLEQNLLYEKASTIFGVDIYSKAKSAVINMKDSVKSLNKELTGGEYGNWLTSITRELLKGANLYEGSTLALKDQYAGLANIEIKTGHKKTGLFGWGKGKDIYSSVLDVYPQLIKANGEFDKSLAETIINTRTMSDESKAALQYMIDLAQQAEDAYDELNDYMTDIFGDLGNSMSDALVDAFSNGTDAAKAFTDSVSSMLETLAKQMVYSVTLAPIMEKAQSKMLDVMKDTGLSDEERFTQWTNILNNLVDDAIGQQDLANRLLSEYQDIAESKGFDILSNTSTSSQESSKKGFGTEMTHEDAGELSGRFTALQIAGEEIKNQSVEQTRLLDSINSILLNIEPSQDSFSITDPSLSREALNSSFAADIAMKAESNAQLQAAIVNLTGEVQAIKNNVGEMLTNSVEDRLNQQTIAENSSNLNKNLPKITQALDGIKQNTSGLSHR</sequence>
<evidence type="ECO:0000256" key="1">
    <source>
        <dbReference type="SAM" id="Coils"/>
    </source>
</evidence>
<feature type="coiled-coil region" evidence="1">
    <location>
        <begin position="94"/>
        <end position="121"/>
    </location>
</feature>
<evidence type="ECO:0000313" key="2">
    <source>
        <dbReference type="EMBL" id="VYT54797.1"/>
    </source>
</evidence>
<accession>A0A6N2XLV3</accession>
<feature type="coiled-coil region" evidence="1">
    <location>
        <begin position="39"/>
        <end position="66"/>
    </location>
</feature>
<gene>
    <name evidence="2" type="ORF">BFLFYP10_04856</name>
</gene>
<feature type="coiled-coil region" evidence="1">
    <location>
        <begin position="647"/>
        <end position="685"/>
    </location>
</feature>
<dbReference type="RefSeq" id="WP_010538143.1">
    <property type="nucleotide sequence ID" value="NZ_CACRSZ010000099.1"/>
</dbReference>
<feature type="coiled-coil region" evidence="1">
    <location>
        <begin position="438"/>
        <end position="502"/>
    </location>
</feature>
<dbReference type="EMBL" id="CACRSZ010000099">
    <property type="protein sequence ID" value="VYT54797.1"/>
    <property type="molecule type" value="Genomic_DNA"/>
</dbReference>
<reference evidence="2" key="1">
    <citation type="submission" date="2019-11" db="EMBL/GenBank/DDBJ databases">
        <authorList>
            <person name="Feng L."/>
        </authorList>
    </citation>
    <scope>NUCLEOTIDE SEQUENCE</scope>
    <source>
        <strain evidence="2">BfaecisLFYP10</strain>
    </source>
</reference>
<feature type="coiled-coil region" evidence="1">
    <location>
        <begin position="563"/>
        <end position="597"/>
    </location>
</feature>
<evidence type="ECO:0008006" key="3">
    <source>
        <dbReference type="Google" id="ProtNLM"/>
    </source>
</evidence>